<organism evidence="1">
    <name type="scientific">marine sediment metagenome</name>
    <dbReference type="NCBI Taxonomy" id="412755"/>
    <lineage>
        <taxon>unclassified sequences</taxon>
        <taxon>metagenomes</taxon>
        <taxon>ecological metagenomes</taxon>
    </lineage>
</organism>
<sequence>MRGHIRQKSKGSWQIQIYAGIGPDGKYRRHFETIHGLKSTAQKRLNELLVSLEKGVYTPPG</sequence>
<protein>
    <recommendedName>
        <fullName evidence="2">AP2-like integrase N-terminal domain-containing protein</fullName>
    </recommendedName>
</protein>
<evidence type="ECO:0008006" key="2">
    <source>
        <dbReference type="Google" id="ProtNLM"/>
    </source>
</evidence>
<comment type="caution">
    <text evidence="1">The sequence shown here is derived from an EMBL/GenBank/DDBJ whole genome shotgun (WGS) entry which is preliminary data.</text>
</comment>
<dbReference type="EMBL" id="BARU01036858">
    <property type="protein sequence ID" value="GAH81761.1"/>
    <property type="molecule type" value="Genomic_DNA"/>
</dbReference>
<proteinExistence type="predicted"/>
<accession>X1IH58</accession>
<reference evidence="1" key="1">
    <citation type="journal article" date="2014" name="Front. Microbiol.">
        <title>High frequency of phylogenetically diverse reductive dehalogenase-homologous genes in deep subseafloor sedimentary metagenomes.</title>
        <authorList>
            <person name="Kawai M."/>
            <person name="Futagami T."/>
            <person name="Toyoda A."/>
            <person name="Takaki Y."/>
            <person name="Nishi S."/>
            <person name="Hori S."/>
            <person name="Arai W."/>
            <person name="Tsubouchi T."/>
            <person name="Morono Y."/>
            <person name="Uchiyama I."/>
            <person name="Ito T."/>
            <person name="Fujiyama A."/>
            <person name="Inagaki F."/>
            <person name="Takami H."/>
        </authorList>
    </citation>
    <scope>NUCLEOTIDE SEQUENCE</scope>
    <source>
        <strain evidence="1">Expedition CK06-06</strain>
    </source>
</reference>
<dbReference type="AlphaFoldDB" id="X1IH58"/>
<gene>
    <name evidence="1" type="ORF">S03H2_57501</name>
</gene>
<feature type="non-terminal residue" evidence="1">
    <location>
        <position position="61"/>
    </location>
</feature>
<evidence type="ECO:0000313" key="1">
    <source>
        <dbReference type="EMBL" id="GAH81761.1"/>
    </source>
</evidence>
<name>X1IH58_9ZZZZ</name>